<evidence type="ECO:0000313" key="3">
    <source>
        <dbReference type="Proteomes" id="UP000729402"/>
    </source>
</evidence>
<dbReference type="EMBL" id="JAAALK010000287">
    <property type="protein sequence ID" value="KAG8056756.1"/>
    <property type="molecule type" value="Genomic_DNA"/>
</dbReference>
<feature type="region of interest" description="Disordered" evidence="1">
    <location>
        <begin position="127"/>
        <end position="167"/>
    </location>
</feature>
<proteinExistence type="predicted"/>
<feature type="compositionally biased region" description="Low complexity" evidence="1">
    <location>
        <begin position="131"/>
        <end position="142"/>
    </location>
</feature>
<keyword evidence="3" id="KW-1185">Reference proteome</keyword>
<name>A0A8J5RMH6_ZIZPA</name>
<dbReference type="Proteomes" id="UP000729402">
    <property type="component" value="Unassembled WGS sequence"/>
</dbReference>
<reference evidence="2" key="1">
    <citation type="journal article" date="2021" name="bioRxiv">
        <title>Whole Genome Assembly and Annotation of Northern Wild Rice, Zizania palustris L., Supports a Whole Genome Duplication in the Zizania Genus.</title>
        <authorList>
            <person name="Haas M."/>
            <person name="Kono T."/>
            <person name="Macchietto M."/>
            <person name="Millas R."/>
            <person name="McGilp L."/>
            <person name="Shao M."/>
            <person name="Duquette J."/>
            <person name="Hirsch C.N."/>
            <person name="Kimball J."/>
        </authorList>
    </citation>
    <scope>NUCLEOTIDE SEQUENCE</scope>
    <source>
        <tissue evidence="2">Fresh leaf tissue</tissue>
    </source>
</reference>
<evidence type="ECO:0000313" key="2">
    <source>
        <dbReference type="EMBL" id="KAG8056756.1"/>
    </source>
</evidence>
<feature type="region of interest" description="Disordered" evidence="1">
    <location>
        <begin position="70"/>
        <end position="102"/>
    </location>
</feature>
<evidence type="ECO:0000256" key="1">
    <source>
        <dbReference type="SAM" id="MobiDB-lite"/>
    </source>
</evidence>
<sequence length="167" mass="17839">MQARPPGCHGRANGRQRRRGSLRDAAPRQPQMCDMKNVVILKRGDYIAPEIRAALTVPAPNHCSAAAVEKAGPVPAEDRGCAPAEMAERTAASRQRDTQEKKAEVMVETQHCISSAKNIEPMMTAEQSISPAENAEPVVAAEQSISSATNAEPVVARGHRATHRTGG</sequence>
<gene>
    <name evidence="2" type="ORF">GUJ93_ZPchr0002g23918</name>
</gene>
<protein>
    <submittedName>
        <fullName evidence="2">Uncharacterized protein</fullName>
    </submittedName>
</protein>
<accession>A0A8J5RMH6</accession>
<reference evidence="2" key="2">
    <citation type="submission" date="2021-02" db="EMBL/GenBank/DDBJ databases">
        <authorList>
            <person name="Kimball J.A."/>
            <person name="Haas M.W."/>
            <person name="Macchietto M."/>
            <person name="Kono T."/>
            <person name="Duquette J."/>
            <person name="Shao M."/>
        </authorList>
    </citation>
    <scope>NUCLEOTIDE SEQUENCE</scope>
    <source>
        <tissue evidence="2">Fresh leaf tissue</tissue>
    </source>
</reference>
<feature type="compositionally biased region" description="Basic residues" evidence="1">
    <location>
        <begin position="157"/>
        <end position="167"/>
    </location>
</feature>
<feature type="region of interest" description="Disordered" evidence="1">
    <location>
        <begin position="1"/>
        <end position="30"/>
    </location>
</feature>
<organism evidence="2 3">
    <name type="scientific">Zizania palustris</name>
    <name type="common">Northern wild rice</name>
    <dbReference type="NCBI Taxonomy" id="103762"/>
    <lineage>
        <taxon>Eukaryota</taxon>
        <taxon>Viridiplantae</taxon>
        <taxon>Streptophyta</taxon>
        <taxon>Embryophyta</taxon>
        <taxon>Tracheophyta</taxon>
        <taxon>Spermatophyta</taxon>
        <taxon>Magnoliopsida</taxon>
        <taxon>Liliopsida</taxon>
        <taxon>Poales</taxon>
        <taxon>Poaceae</taxon>
        <taxon>BOP clade</taxon>
        <taxon>Oryzoideae</taxon>
        <taxon>Oryzeae</taxon>
        <taxon>Zizaniinae</taxon>
        <taxon>Zizania</taxon>
    </lineage>
</organism>
<dbReference type="AlphaFoldDB" id="A0A8J5RMH6"/>
<comment type="caution">
    <text evidence="2">The sequence shown here is derived from an EMBL/GenBank/DDBJ whole genome shotgun (WGS) entry which is preliminary data.</text>
</comment>